<dbReference type="InterPro" id="IPR011990">
    <property type="entry name" value="TPR-like_helical_dom_sf"/>
</dbReference>
<comment type="subcellular location">
    <subcellularLocation>
        <location evidence="4">Membrane</location>
        <topology evidence="4">Peripheral membrane protein</topology>
    </subcellularLocation>
</comment>
<keyword evidence="4" id="KW-0472">Membrane</keyword>
<keyword evidence="2 4" id="KW-0813">Transport</keyword>
<gene>
    <name evidence="6" type="ORF">SCHPADRAFT_822087</name>
</gene>
<reference evidence="6 7" key="1">
    <citation type="submission" date="2015-04" db="EMBL/GenBank/DDBJ databases">
        <title>Complete genome sequence of Schizopora paradoxa KUC8140, a cosmopolitan wood degrader in East Asia.</title>
        <authorList>
            <consortium name="DOE Joint Genome Institute"/>
            <person name="Min B."/>
            <person name="Park H."/>
            <person name="Jang Y."/>
            <person name="Kim J.-J."/>
            <person name="Kim K.H."/>
            <person name="Pangilinan J."/>
            <person name="Lipzen A."/>
            <person name="Riley R."/>
            <person name="Grigoriev I.V."/>
            <person name="Spatafora J.W."/>
            <person name="Choi I.-G."/>
        </authorList>
    </citation>
    <scope>NUCLEOTIDE SEQUENCE [LARGE SCALE GENOMIC DNA]</scope>
    <source>
        <strain evidence="6 7">KUC8140</strain>
    </source>
</reference>
<keyword evidence="4" id="KW-0931">ER-Golgi transport</keyword>
<dbReference type="AlphaFoldDB" id="A0A0H2RZ72"/>
<sequence>MAPSKSRAQALLEEADKKESGSSRGGFLGFLSASGSRFEEAGDLYENAANAFKLDKDFGQAGKAFVKAAECREKSDAKHDAANAWLNASKAFKAGADNEQAIYCLKKTVQYNAEGGRFRQAADRMKELGAIYKDMGLIKDACSSLEGAADWYHQEGAESTAMSVRRDAADLQAELGDYNAAIELYRRVAMVMLESPLTKYSVKEIWLKQCLCALANDDMVAAKLMLEDEFRKADPTFSTTREARFLTDLVQSVEEQDVEAYATVVQEFDRITRLDKWKTEVLLKIKKSLEEDDDLK</sequence>
<dbReference type="InParanoid" id="A0A0H2RZ72"/>
<dbReference type="EMBL" id="KQ085909">
    <property type="protein sequence ID" value="KLO17034.1"/>
    <property type="molecule type" value="Genomic_DNA"/>
</dbReference>
<feature type="region of interest" description="Disordered" evidence="5">
    <location>
        <begin position="1"/>
        <end position="25"/>
    </location>
</feature>
<dbReference type="Gene3D" id="1.25.40.10">
    <property type="entry name" value="Tetratricopeptide repeat domain"/>
    <property type="match status" value="1"/>
</dbReference>
<accession>A0A0H2RZ72</accession>
<keyword evidence="3 4" id="KW-0653">Protein transport</keyword>
<dbReference type="PANTHER" id="PTHR13768">
    <property type="entry name" value="SOLUBLE NSF ATTACHMENT PROTEIN SNAP"/>
    <property type="match status" value="1"/>
</dbReference>
<proteinExistence type="inferred from homology"/>
<dbReference type="PANTHER" id="PTHR13768:SF8">
    <property type="entry name" value="ALPHA-SOLUBLE NSF ATTACHMENT PROTEIN"/>
    <property type="match status" value="1"/>
</dbReference>
<evidence type="ECO:0000313" key="6">
    <source>
        <dbReference type="EMBL" id="KLO17034.1"/>
    </source>
</evidence>
<dbReference type="GO" id="GO:0031201">
    <property type="term" value="C:SNARE complex"/>
    <property type="evidence" value="ECO:0007669"/>
    <property type="project" value="TreeGrafter"/>
</dbReference>
<evidence type="ECO:0000256" key="1">
    <source>
        <dbReference type="ARBA" id="ARBA00010050"/>
    </source>
</evidence>
<dbReference type="FunCoup" id="A0A0H2RZ72">
    <property type="interactions" value="348"/>
</dbReference>
<dbReference type="STRING" id="27342.A0A0H2RZ72"/>
<protein>
    <submittedName>
        <fullName evidence="6">Vesicular-fusion protein SEC17</fullName>
    </submittedName>
</protein>
<dbReference type="PRINTS" id="PR00448">
    <property type="entry name" value="NSFATTACHMNT"/>
</dbReference>
<dbReference type="CDD" id="cd15832">
    <property type="entry name" value="SNAP"/>
    <property type="match status" value="1"/>
</dbReference>
<dbReference type="GO" id="GO:0019905">
    <property type="term" value="F:syntaxin binding"/>
    <property type="evidence" value="ECO:0007669"/>
    <property type="project" value="TreeGrafter"/>
</dbReference>
<dbReference type="GO" id="GO:0006886">
    <property type="term" value="P:intracellular protein transport"/>
    <property type="evidence" value="ECO:0007669"/>
    <property type="project" value="UniProtKB-UniRule"/>
</dbReference>
<evidence type="ECO:0000256" key="4">
    <source>
        <dbReference type="RuleBase" id="RU367013"/>
    </source>
</evidence>
<dbReference type="Pfam" id="PF14938">
    <property type="entry name" value="SNAP"/>
    <property type="match status" value="1"/>
</dbReference>
<evidence type="ECO:0000256" key="2">
    <source>
        <dbReference type="ARBA" id="ARBA00022448"/>
    </source>
</evidence>
<keyword evidence="7" id="KW-1185">Reference proteome</keyword>
<dbReference type="SUPFAM" id="SSF48452">
    <property type="entry name" value="TPR-like"/>
    <property type="match status" value="1"/>
</dbReference>
<dbReference type="GO" id="GO:0005483">
    <property type="term" value="F:soluble NSF attachment protein activity"/>
    <property type="evidence" value="ECO:0007669"/>
    <property type="project" value="TreeGrafter"/>
</dbReference>
<dbReference type="GO" id="GO:0035494">
    <property type="term" value="P:SNARE complex disassembly"/>
    <property type="evidence" value="ECO:0007669"/>
    <property type="project" value="TreeGrafter"/>
</dbReference>
<comment type="function">
    <text evidence="4">Required for vesicular transport between the endoplasmic reticulum and the Golgi apparatus.</text>
</comment>
<evidence type="ECO:0000256" key="3">
    <source>
        <dbReference type="ARBA" id="ARBA00022927"/>
    </source>
</evidence>
<dbReference type="GO" id="GO:0005774">
    <property type="term" value="C:vacuolar membrane"/>
    <property type="evidence" value="ECO:0007669"/>
    <property type="project" value="TreeGrafter"/>
</dbReference>
<dbReference type="InterPro" id="IPR000744">
    <property type="entry name" value="NSF_attach"/>
</dbReference>
<dbReference type="Proteomes" id="UP000053477">
    <property type="component" value="Unassembled WGS sequence"/>
</dbReference>
<organism evidence="6 7">
    <name type="scientific">Schizopora paradoxa</name>
    <dbReference type="NCBI Taxonomy" id="27342"/>
    <lineage>
        <taxon>Eukaryota</taxon>
        <taxon>Fungi</taxon>
        <taxon>Dikarya</taxon>
        <taxon>Basidiomycota</taxon>
        <taxon>Agaricomycotina</taxon>
        <taxon>Agaricomycetes</taxon>
        <taxon>Hymenochaetales</taxon>
        <taxon>Schizoporaceae</taxon>
        <taxon>Schizopora</taxon>
    </lineage>
</organism>
<comment type="similarity">
    <text evidence="1 4">Belongs to the SNAP family.</text>
</comment>
<dbReference type="OrthoDB" id="9984275at2759"/>
<evidence type="ECO:0000313" key="7">
    <source>
        <dbReference type="Proteomes" id="UP000053477"/>
    </source>
</evidence>
<name>A0A0H2RZ72_9AGAM</name>
<evidence type="ECO:0000256" key="5">
    <source>
        <dbReference type="SAM" id="MobiDB-lite"/>
    </source>
</evidence>